<evidence type="ECO:0000313" key="3">
    <source>
        <dbReference type="Proteomes" id="UP000008177"/>
    </source>
</evidence>
<dbReference type="InParanoid" id="G2YU14"/>
<feature type="region of interest" description="Disordered" evidence="1">
    <location>
        <begin position="204"/>
        <end position="237"/>
    </location>
</feature>
<dbReference type="AlphaFoldDB" id="G2YU14"/>
<dbReference type="EMBL" id="FQ790353">
    <property type="protein sequence ID" value="CCD55112.1"/>
    <property type="molecule type" value="Genomic_DNA"/>
</dbReference>
<dbReference type="HOGENOM" id="CLU_091050_0_0_1"/>
<reference evidence="3" key="1">
    <citation type="journal article" date="2011" name="PLoS Genet.">
        <title>Genomic analysis of the necrotrophic fungal pathogens Sclerotinia sclerotiorum and Botrytis cinerea.</title>
        <authorList>
            <person name="Amselem J."/>
            <person name="Cuomo C.A."/>
            <person name="van Kan J.A."/>
            <person name="Viaud M."/>
            <person name="Benito E.P."/>
            <person name="Couloux A."/>
            <person name="Coutinho P.M."/>
            <person name="de Vries R.P."/>
            <person name="Dyer P.S."/>
            <person name="Fillinger S."/>
            <person name="Fournier E."/>
            <person name="Gout L."/>
            <person name="Hahn M."/>
            <person name="Kohn L."/>
            <person name="Lapalu N."/>
            <person name="Plummer K.M."/>
            <person name="Pradier J.M."/>
            <person name="Quevillon E."/>
            <person name="Sharon A."/>
            <person name="Simon A."/>
            <person name="ten Have A."/>
            <person name="Tudzynski B."/>
            <person name="Tudzynski P."/>
            <person name="Wincker P."/>
            <person name="Andrew M."/>
            <person name="Anthouard V."/>
            <person name="Beever R.E."/>
            <person name="Beffa R."/>
            <person name="Benoit I."/>
            <person name="Bouzid O."/>
            <person name="Brault B."/>
            <person name="Chen Z."/>
            <person name="Choquer M."/>
            <person name="Collemare J."/>
            <person name="Cotton P."/>
            <person name="Danchin E.G."/>
            <person name="Da Silva C."/>
            <person name="Gautier A."/>
            <person name="Giraud C."/>
            <person name="Giraud T."/>
            <person name="Gonzalez C."/>
            <person name="Grossetete S."/>
            <person name="Guldener U."/>
            <person name="Henrissat B."/>
            <person name="Howlett B.J."/>
            <person name="Kodira C."/>
            <person name="Kretschmer M."/>
            <person name="Lappartient A."/>
            <person name="Leroch M."/>
            <person name="Levis C."/>
            <person name="Mauceli E."/>
            <person name="Neuveglise C."/>
            <person name="Oeser B."/>
            <person name="Pearson M."/>
            <person name="Poulain J."/>
            <person name="Poussereau N."/>
            <person name="Quesneville H."/>
            <person name="Rascle C."/>
            <person name="Schumacher J."/>
            <person name="Segurens B."/>
            <person name="Sexton A."/>
            <person name="Silva E."/>
            <person name="Sirven C."/>
            <person name="Soanes D.M."/>
            <person name="Talbot N.J."/>
            <person name="Templeton M."/>
            <person name="Yandava C."/>
            <person name="Yarden O."/>
            <person name="Zeng Q."/>
            <person name="Rollins J.A."/>
            <person name="Lebrun M.H."/>
            <person name="Dickman M."/>
        </authorList>
    </citation>
    <scope>NUCLEOTIDE SEQUENCE [LARGE SCALE GENOMIC DNA]</scope>
    <source>
        <strain evidence="3">T4</strain>
    </source>
</reference>
<evidence type="ECO:0000313" key="2">
    <source>
        <dbReference type="EMBL" id="CCD55112.1"/>
    </source>
</evidence>
<accession>G2YU14</accession>
<sequence length="267" mass="29835">MTKTRQNVRAQDIEVGCILFLPKSSFTGDLKCIWSDVNGHPCQNHGACVLKQEGHGHPVVIIGKHYKLDGNTLDIPKLSFVQMTHGTPERPVISGPSIFSPYGHYERTGNNGRLTFPRSLRSRYWFRDIEFLQLGPGNFRIPHVFFACPGSLETMTAGPEARAYDSRLDTGSYQRLMQRLNLEPKPYVLDGYWNRGWPALSNGNSTEHEQPYSHADTSRPSGVEPAGSSNQPHGHRIANHGCVEYNLESYLIVPILDPAPSGRLHSC</sequence>
<organism evidence="2 3">
    <name type="scientific">Botryotinia fuckeliana (strain T4)</name>
    <name type="common">Noble rot fungus</name>
    <name type="synonym">Botrytis cinerea</name>
    <dbReference type="NCBI Taxonomy" id="999810"/>
    <lineage>
        <taxon>Eukaryota</taxon>
        <taxon>Fungi</taxon>
        <taxon>Dikarya</taxon>
        <taxon>Ascomycota</taxon>
        <taxon>Pezizomycotina</taxon>
        <taxon>Leotiomycetes</taxon>
        <taxon>Helotiales</taxon>
        <taxon>Sclerotiniaceae</taxon>
        <taxon>Botrytis</taxon>
    </lineage>
</organism>
<evidence type="ECO:0000256" key="1">
    <source>
        <dbReference type="SAM" id="MobiDB-lite"/>
    </source>
</evidence>
<gene>
    <name evidence="2" type="ORF">BofuT4_P159330.1</name>
</gene>
<protein>
    <submittedName>
        <fullName evidence="2">Uncharacterized protein</fullName>
    </submittedName>
</protein>
<proteinExistence type="predicted"/>
<dbReference type="OrthoDB" id="3554132at2759"/>
<name>G2YU14_BOTF4</name>
<dbReference type="Proteomes" id="UP000008177">
    <property type="component" value="Unplaced contigs"/>
</dbReference>